<evidence type="ECO:0000256" key="3">
    <source>
        <dbReference type="ARBA" id="ARBA00006577"/>
    </source>
</evidence>
<evidence type="ECO:0000256" key="1">
    <source>
        <dbReference type="ARBA" id="ARBA00000971"/>
    </source>
</evidence>
<reference evidence="10" key="1">
    <citation type="submission" date="2018-06" db="EMBL/GenBank/DDBJ databases">
        <authorList>
            <person name="Zhirakovskaya E."/>
        </authorList>
    </citation>
    <scope>NUCLEOTIDE SEQUENCE</scope>
</reference>
<dbReference type="Gene3D" id="3.10.50.40">
    <property type="match status" value="1"/>
</dbReference>
<dbReference type="SUPFAM" id="SSF54534">
    <property type="entry name" value="FKBP-like"/>
    <property type="match status" value="1"/>
</dbReference>
<organism evidence="10">
    <name type="scientific">hydrothermal vent metagenome</name>
    <dbReference type="NCBI Taxonomy" id="652676"/>
    <lineage>
        <taxon>unclassified sequences</taxon>
        <taxon>metagenomes</taxon>
        <taxon>ecological metagenomes</taxon>
    </lineage>
</organism>
<dbReference type="AlphaFoldDB" id="A0A3B0Z1V6"/>
<dbReference type="PROSITE" id="PS50059">
    <property type="entry name" value="FKBP_PPIASE"/>
    <property type="match status" value="1"/>
</dbReference>
<dbReference type="PANTHER" id="PTHR47861">
    <property type="entry name" value="FKBP-TYPE PEPTIDYL-PROLYL CIS-TRANS ISOMERASE SLYD"/>
    <property type="match status" value="1"/>
</dbReference>
<keyword evidence="5" id="KW-0963">Cytoplasm</keyword>
<proteinExistence type="inferred from homology"/>
<evidence type="ECO:0000256" key="6">
    <source>
        <dbReference type="ARBA" id="ARBA00023110"/>
    </source>
</evidence>
<evidence type="ECO:0000256" key="5">
    <source>
        <dbReference type="ARBA" id="ARBA00022490"/>
    </source>
</evidence>
<evidence type="ECO:0000256" key="4">
    <source>
        <dbReference type="ARBA" id="ARBA00013194"/>
    </source>
</evidence>
<comment type="catalytic activity">
    <reaction evidence="1">
        <text>[protein]-peptidylproline (omega=180) = [protein]-peptidylproline (omega=0)</text>
        <dbReference type="Rhea" id="RHEA:16237"/>
        <dbReference type="Rhea" id="RHEA-COMP:10747"/>
        <dbReference type="Rhea" id="RHEA-COMP:10748"/>
        <dbReference type="ChEBI" id="CHEBI:83833"/>
        <dbReference type="ChEBI" id="CHEBI:83834"/>
        <dbReference type="EC" id="5.2.1.8"/>
    </reaction>
</comment>
<protein>
    <recommendedName>
        <fullName evidence="4">peptidylprolyl isomerase</fullName>
        <ecNumber evidence="4">5.2.1.8</ecNumber>
    </recommendedName>
</protein>
<keyword evidence="7" id="KW-0143">Chaperone</keyword>
<name>A0A3B0Z1V6_9ZZZZ</name>
<dbReference type="GO" id="GO:0005737">
    <property type="term" value="C:cytoplasm"/>
    <property type="evidence" value="ECO:0007669"/>
    <property type="project" value="UniProtKB-SubCell"/>
</dbReference>
<evidence type="ECO:0000256" key="8">
    <source>
        <dbReference type="ARBA" id="ARBA00023235"/>
    </source>
</evidence>
<comment type="similarity">
    <text evidence="3">Belongs to the FKBP-type PPIase family.</text>
</comment>
<evidence type="ECO:0000313" key="10">
    <source>
        <dbReference type="EMBL" id="VAW87258.1"/>
    </source>
</evidence>
<keyword evidence="8 10" id="KW-0413">Isomerase</keyword>
<evidence type="ECO:0000256" key="2">
    <source>
        <dbReference type="ARBA" id="ARBA00004496"/>
    </source>
</evidence>
<dbReference type="EC" id="5.2.1.8" evidence="4"/>
<accession>A0A3B0Z1V6</accession>
<dbReference type="GO" id="GO:0042026">
    <property type="term" value="P:protein refolding"/>
    <property type="evidence" value="ECO:0007669"/>
    <property type="project" value="UniProtKB-ARBA"/>
</dbReference>
<dbReference type="EMBL" id="UOFO01000115">
    <property type="protein sequence ID" value="VAW87258.1"/>
    <property type="molecule type" value="Genomic_DNA"/>
</dbReference>
<evidence type="ECO:0000259" key="9">
    <source>
        <dbReference type="PROSITE" id="PS50059"/>
    </source>
</evidence>
<dbReference type="InterPro" id="IPR001179">
    <property type="entry name" value="PPIase_FKBP_dom"/>
</dbReference>
<evidence type="ECO:0000256" key="7">
    <source>
        <dbReference type="ARBA" id="ARBA00023186"/>
    </source>
</evidence>
<comment type="subcellular location">
    <subcellularLocation>
        <location evidence="2">Cytoplasm</location>
    </subcellularLocation>
</comment>
<keyword evidence="6" id="KW-0697">Rotamase</keyword>
<sequence>MQIKNNKIVTLDYILKDGEGQVIDSSEGREDFVYLHGASNIVPGLEKALTGKKVGVEFDVSVSPEEGYGTRNEELVDEVPRAMFDGNEVQLGMQFHAETPAGEKMIVSVIEFDDEIVKVDGNHPLSGAVLDFTIKVVGIRDASEEEINHGHAHQSGGACSH</sequence>
<gene>
    <name evidence="10" type="ORF">MNBD_GAMMA16-360</name>
</gene>
<dbReference type="PANTHER" id="PTHR47861:SF3">
    <property type="entry name" value="FKBP-TYPE PEPTIDYL-PROLYL CIS-TRANS ISOMERASE SLYD"/>
    <property type="match status" value="1"/>
</dbReference>
<dbReference type="InterPro" id="IPR046357">
    <property type="entry name" value="PPIase_dom_sf"/>
</dbReference>
<feature type="domain" description="PPIase FKBP-type" evidence="9">
    <location>
        <begin position="6"/>
        <end position="91"/>
    </location>
</feature>
<dbReference type="GO" id="GO:0003755">
    <property type="term" value="F:peptidyl-prolyl cis-trans isomerase activity"/>
    <property type="evidence" value="ECO:0007669"/>
    <property type="project" value="UniProtKB-KW"/>
</dbReference>
<dbReference type="Pfam" id="PF00254">
    <property type="entry name" value="FKBP_C"/>
    <property type="match status" value="1"/>
</dbReference>